<dbReference type="EMBL" id="CAWYQH010000097">
    <property type="protein sequence ID" value="CAK8683859.1"/>
    <property type="molecule type" value="Genomic_DNA"/>
</dbReference>
<feature type="transmembrane region" description="Helical" evidence="1">
    <location>
        <begin position="114"/>
        <end position="132"/>
    </location>
</feature>
<feature type="transmembrane region" description="Helical" evidence="1">
    <location>
        <begin position="202"/>
        <end position="225"/>
    </location>
</feature>
<dbReference type="Proteomes" id="UP001642483">
    <property type="component" value="Unassembled WGS sequence"/>
</dbReference>
<evidence type="ECO:0008006" key="4">
    <source>
        <dbReference type="Google" id="ProtNLM"/>
    </source>
</evidence>
<feature type="transmembrane region" description="Helical" evidence="1">
    <location>
        <begin position="69"/>
        <end position="94"/>
    </location>
</feature>
<comment type="caution">
    <text evidence="2">The sequence shown here is derived from an EMBL/GenBank/DDBJ whole genome shotgun (WGS) entry which is preliminary data.</text>
</comment>
<protein>
    <recommendedName>
        <fullName evidence="4">G-protein coupled receptors family 1 profile domain-containing protein</fullName>
    </recommendedName>
</protein>
<name>A0ABP0FW73_CLALP</name>
<evidence type="ECO:0000256" key="1">
    <source>
        <dbReference type="SAM" id="Phobius"/>
    </source>
</evidence>
<reference evidence="2 3" key="1">
    <citation type="submission" date="2024-02" db="EMBL/GenBank/DDBJ databases">
        <authorList>
            <person name="Daric V."/>
            <person name="Darras S."/>
        </authorList>
    </citation>
    <scope>NUCLEOTIDE SEQUENCE [LARGE SCALE GENOMIC DNA]</scope>
</reference>
<accession>A0ABP0FW73</accession>
<feature type="transmembrane region" description="Helical" evidence="1">
    <location>
        <begin position="284"/>
        <end position="303"/>
    </location>
</feature>
<organism evidence="2 3">
    <name type="scientific">Clavelina lepadiformis</name>
    <name type="common">Light-bulb sea squirt</name>
    <name type="synonym">Ascidia lepadiformis</name>
    <dbReference type="NCBI Taxonomy" id="159417"/>
    <lineage>
        <taxon>Eukaryota</taxon>
        <taxon>Metazoa</taxon>
        <taxon>Chordata</taxon>
        <taxon>Tunicata</taxon>
        <taxon>Ascidiacea</taxon>
        <taxon>Aplousobranchia</taxon>
        <taxon>Clavelinidae</taxon>
        <taxon>Clavelina</taxon>
    </lineage>
</organism>
<keyword evidence="1" id="KW-1133">Transmembrane helix</keyword>
<keyword evidence="3" id="KW-1185">Reference proteome</keyword>
<evidence type="ECO:0000313" key="3">
    <source>
        <dbReference type="Proteomes" id="UP001642483"/>
    </source>
</evidence>
<feature type="transmembrane region" description="Helical" evidence="1">
    <location>
        <begin position="153"/>
        <end position="175"/>
    </location>
</feature>
<evidence type="ECO:0000313" key="2">
    <source>
        <dbReference type="EMBL" id="CAK8683859.1"/>
    </source>
</evidence>
<keyword evidence="1" id="KW-0812">Transmembrane</keyword>
<sequence>MAKIQMYFNNGTDDFIRTNASLAIAFIVMETIMLIGGVYLFTTLCIYLKEIFQEKCSSADSLRRKRIRLLLCGLATLSTLAASIKFALAQWTYYVPEDLVAQDPLKYCIEIAQIFQPVHCVGFLMIYVFLWLRQYSFYSEPFLECLSNKYINAISWTLLASILLVGVSGTVASVYTVTEEEFIYINGTNACAFKEHTGPNAVIVYTGYSLIIFVQGCLALLFFYITRRYQMNMKRSDISGTNRLQVLLRNCSVAAIVSVTTDLAVTILDWALKEKVYELVQLGIWDIAYAINLACILFCFSNWKQIVCPWSKQKNGERKQSCVV</sequence>
<feature type="transmembrane region" description="Helical" evidence="1">
    <location>
        <begin position="246"/>
        <end position="272"/>
    </location>
</feature>
<keyword evidence="1" id="KW-0472">Membrane</keyword>
<gene>
    <name evidence="2" type="ORF">CVLEPA_LOCUS14882</name>
</gene>
<proteinExistence type="predicted"/>
<feature type="transmembrane region" description="Helical" evidence="1">
    <location>
        <begin position="20"/>
        <end position="48"/>
    </location>
</feature>